<dbReference type="PANTHER" id="PTHR43794:SF11">
    <property type="entry name" value="AMIDOHYDROLASE-RELATED DOMAIN-CONTAINING PROTEIN"/>
    <property type="match status" value="1"/>
</dbReference>
<dbReference type="AlphaFoldDB" id="A0A1G8IDD1"/>
<evidence type="ECO:0000313" key="3">
    <source>
        <dbReference type="EMBL" id="SDI17028.1"/>
    </source>
</evidence>
<dbReference type="PANTHER" id="PTHR43794">
    <property type="entry name" value="AMINOHYDROLASE SSNA-RELATED"/>
    <property type="match status" value="1"/>
</dbReference>
<dbReference type="RefSeq" id="WP_345788544.1">
    <property type="nucleotide sequence ID" value="NZ_FNCP01000028.1"/>
</dbReference>
<gene>
    <name evidence="3" type="ORF">SAMN05443529_12846</name>
</gene>
<evidence type="ECO:0000256" key="1">
    <source>
        <dbReference type="ARBA" id="ARBA00022801"/>
    </source>
</evidence>
<reference evidence="4" key="1">
    <citation type="submission" date="2016-10" db="EMBL/GenBank/DDBJ databases">
        <authorList>
            <person name="Varghese N."/>
            <person name="Submissions S."/>
        </authorList>
    </citation>
    <scope>NUCLEOTIDE SEQUENCE [LARGE SCALE GENOMIC DNA]</scope>
    <source>
        <strain evidence="4">DSM 8344</strain>
    </source>
</reference>
<dbReference type="Proteomes" id="UP000198656">
    <property type="component" value="Unassembled WGS sequence"/>
</dbReference>
<dbReference type="Gene3D" id="3.20.20.140">
    <property type="entry name" value="Metal-dependent hydrolases"/>
    <property type="match status" value="1"/>
</dbReference>
<dbReference type="Gene3D" id="2.30.40.10">
    <property type="entry name" value="Urease, subunit C, domain 1"/>
    <property type="match status" value="1"/>
</dbReference>
<dbReference type="GO" id="GO:0016810">
    <property type="term" value="F:hydrolase activity, acting on carbon-nitrogen (but not peptide) bonds"/>
    <property type="evidence" value="ECO:0007669"/>
    <property type="project" value="InterPro"/>
</dbReference>
<dbReference type="CDD" id="cd01298">
    <property type="entry name" value="ATZ_TRZ_like"/>
    <property type="match status" value="1"/>
</dbReference>
<dbReference type="SUPFAM" id="SSF51338">
    <property type="entry name" value="Composite domain of metallo-dependent hydrolases"/>
    <property type="match status" value="1"/>
</dbReference>
<name>A0A1G8IDD1_9FIRM</name>
<proteinExistence type="predicted"/>
<keyword evidence="4" id="KW-1185">Reference proteome</keyword>
<keyword evidence="1 3" id="KW-0378">Hydrolase</keyword>
<dbReference type="Pfam" id="PF01979">
    <property type="entry name" value="Amidohydro_1"/>
    <property type="match status" value="1"/>
</dbReference>
<evidence type="ECO:0000259" key="2">
    <source>
        <dbReference type="Pfam" id="PF01979"/>
    </source>
</evidence>
<protein>
    <submittedName>
        <fullName evidence="3">Hydroxyatrazine ethylaminohydrolase</fullName>
    </submittedName>
</protein>
<feature type="domain" description="Amidohydrolase-related" evidence="2">
    <location>
        <begin position="96"/>
        <end position="467"/>
    </location>
</feature>
<dbReference type="SUPFAM" id="SSF51556">
    <property type="entry name" value="Metallo-dependent hydrolases"/>
    <property type="match status" value="1"/>
</dbReference>
<dbReference type="STRING" id="1121419.SAMN05443529_12846"/>
<dbReference type="InterPro" id="IPR006680">
    <property type="entry name" value="Amidohydro-rel"/>
</dbReference>
<accession>A0A1G8IDD1</accession>
<organism evidence="3 4">
    <name type="scientific">Desulfosporosinus hippei DSM 8344</name>
    <dbReference type="NCBI Taxonomy" id="1121419"/>
    <lineage>
        <taxon>Bacteria</taxon>
        <taxon>Bacillati</taxon>
        <taxon>Bacillota</taxon>
        <taxon>Clostridia</taxon>
        <taxon>Eubacteriales</taxon>
        <taxon>Desulfitobacteriaceae</taxon>
        <taxon>Desulfosporosinus</taxon>
    </lineage>
</organism>
<dbReference type="InterPro" id="IPR050287">
    <property type="entry name" value="MTA/SAH_deaminase"/>
</dbReference>
<evidence type="ECO:0000313" key="4">
    <source>
        <dbReference type="Proteomes" id="UP000198656"/>
    </source>
</evidence>
<dbReference type="EMBL" id="FNCP01000028">
    <property type="protein sequence ID" value="SDI17028.1"/>
    <property type="molecule type" value="Genomic_DNA"/>
</dbReference>
<sequence>MRLRIVLDPIVTIGYRIPNITNGKRDADNFIDKQKGNEDNMEKKILIKNARAIVTCDASDQVFQDMDMLIEGSQIVQIGKSIATQDAEVIDGRDKFVYPGLINTHHHFFQTFVRNLMTIDYPNLLVVEWLDKIYRIFQKVDSEVIYYSSLTAMGDLLKHGCTCAFDHQYCYTRASGKLLVDRQMEAAAQLGIRYHAGRGTNTLPRSKGSTIPENMLETTDEFIADCERLIDLYHDSDPFSMKQIVVAPCQPINSYIETFKESVALARAKGVRLHTHLGEGENVIMQERWNKRTLEWCQDIGFIGPDVWIAHGWELHPEEFKFMGQTGTGVSHCPSPAVLGGFPILDMKALQKDKVIISLGCDGSATNDSSSLLDSLRMAYLMQAYHSKERGGCLSPYELLKIATVNGAKTLGRDKLGSLEVGKAADLFMINTGVLELTGTLHDPKNILARVGVTGPVWLTMVNGKVVFRDGQLLGVDEGAVAEEGEKVCTRVLRNECEAFR</sequence>
<dbReference type="InterPro" id="IPR032466">
    <property type="entry name" value="Metal_Hydrolase"/>
</dbReference>
<dbReference type="InterPro" id="IPR011059">
    <property type="entry name" value="Metal-dep_hydrolase_composite"/>
</dbReference>